<dbReference type="InterPro" id="IPR027417">
    <property type="entry name" value="P-loop_NTPase"/>
</dbReference>
<keyword evidence="6" id="KW-1185">Reference proteome</keyword>
<evidence type="ECO:0000313" key="5">
    <source>
        <dbReference type="EMBL" id="SAK74878.1"/>
    </source>
</evidence>
<dbReference type="Gene3D" id="3.40.50.300">
    <property type="entry name" value="P-loop containing nucleotide triphosphate hydrolases"/>
    <property type="match status" value="1"/>
</dbReference>
<feature type="transmembrane region" description="Helical" evidence="1">
    <location>
        <begin position="49"/>
        <end position="69"/>
    </location>
</feature>
<evidence type="ECO:0000259" key="3">
    <source>
        <dbReference type="Pfam" id="PF06761"/>
    </source>
</evidence>
<reference evidence="5" key="1">
    <citation type="submission" date="2016-01" db="EMBL/GenBank/DDBJ databases">
        <authorList>
            <person name="Peeters C."/>
        </authorList>
    </citation>
    <scope>NUCLEOTIDE SEQUENCE</scope>
    <source>
        <strain evidence="5">LMG 29322</strain>
    </source>
</reference>
<dbReference type="InterPro" id="IPR025743">
    <property type="entry name" value="TssM1_N"/>
</dbReference>
<keyword evidence="5" id="KW-0449">Lipoprotein</keyword>
<dbReference type="Proteomes" id="UP000054851">
    <property type="component" value="Unassembled WGS sequence"/>
</dbReference>
<dbReference type="InterPro" id="IPR009612">
    <property type="entry name" value="IcmF-rel"/>
</dbReference>
<feature type="transmembrane region" description="Helical" evidence="1">
    <location>
        <begin position="452"/>
        <end position="471"/>
    </location>
</feature>
<feature type="domain" description="IcmF-related" evidence="3">
    <location>
        <begin position="505"/>
        <end position="807"/>
    </location>
</feature>
<dbReference type="OrthoDB" id="9758229at2"/>
<dbReference type="EMBL" id="FCOA02000015">
    <property type="protein sequence ID" value="SAK74878.1"/>
    <property type="molecule type" value="Genomic_DNA"/>
</dbReference>
<dbReference type="STRING" id="1777140.AWB79_04418"/>
<evidence type="ECO:0000313" key="6">
    <source>
        <dbReference type="Proteomes" id="UP000054851"/>
    </source>
</evidence>
<accession>A0A158BXQ4</accession>
<dbReference type="NCBIfam" id="TIGR03348">
    <property type="entry name" value="VI_IcmF"/>
    <property type="match status" value="1"/>
</dbReference>
<evidence type="ECO:0000259" key="4">
    <source>
        <dbReference type="Pfam" id="PF14331"/>
    </source>
</evidence>
<keyword evidence="1" id="KW-0812">Transmembrane</keyword>
<evidence type="ECO:0000256" key="1">
    <source>
        <dbReference type="SAM" id="Phobius"/>
    </source>
</evidence>
<dbReference type="AlphaFoldDB" id="A0A158BXQ4"/>
<feature type="transmembrane region" description="Helical" evidence="1">
    <location>
        <begin position="12"/>
        <end position="29"/>
    </location>
</feature>
<name>A0A158BXQ4_9BURK</name>
<evidence type="ECO:0000259" key="2">
    <source>
        <dbReference type="Pfam" id="PF06744"/>
    </source>
</evidence>
<proteinExistence type="predicted"/>
<dbReference type="PANTHER" id="PTHR36153">
    <property type="entry name" value="INNER MEMBRANE PROTEIN-RELATED"/>
    <property type="match status" value="1"/>
</dbReference>
<dbReference type="PANTHER" id="PTHR36153:SF1">
    <property type="entry name" value="TYPE VI SECRETION SYSTEM COMPONENT TSSM1"/>
    <property type="match status" value="1"/>
</dbReference>
<dbReference type="InterPro" id="IPR010623">
    <property type="entry name" value="IcmF_C"/>
</dbReference>
<feature type="domain" description="Type VI secretion system component TssM1 N-terminal" evidence="4">
    <location>
        <begin position="195"/>
        <end position="455"/>
    </location>
</feature>
<dbReference type="Pfam" id="PF06744">
    <property type="entry name" value="IcmF_C"/>
    <property type="match status" value="1"/>
</dbReference>
<dbReference type="RefSeq" id="WP_061169539.1">
    <property type="nucleotide sequence ID" value="NZ_FCOA02000015.1"/>
</dbReference>
<dbReference type="Pfam" id="PF06761">
    <property type="entry name" value="IcmF-related"/>
    <property type="match status" value="1"/>
</dbReference>
<dbReference type="InterPro" id="IPR053156">
    <property type="entry name" value="T6SS_TssM-like"/>
</dbReference>
<organism evidence="5 6">
    <name type="scientific">Caballeronia hypogeia</name>
    <dbReference type="NCBI Taxonomy" id="1777140"/>
    <lineage>
        <taxon>Bacteria</taxon>
        <taxon>Pseudomonadati</taxon>
        <taxon>Pseudomonadota</taxon>
        <taxon>Betaproteobacteria</taxon>
        <taxon>Burkholderiales</taxon>
        <taxon>Burkholderiaceae</taxon>
        <taxon>Caballeronia</taxon>
    </lineage>
</organism>
<dbReference type="InterPro" id="IPR017731">
    <property type="entry name" value="TssM1-like"/>
</dbReference>
<dbReference type="SUPFAM" id="SSF52540">
    <property type="entry name" value="P-loop containing nucleoside triphosphate hydrolases"/>
    <property type="match status" value="1"/>
</dbReference>
<keyword evidence="1" id="KW-0472">Membrane</keyword>
<dbReference type="Pfam" id="PF14331">
    <property type="entry name" value="IcmF-related_N"/>
    <property type="match status" value="1"/>
</dbReference>
<feature type="domain" description="Type VI secretion system IcmF C-terminal" evidence="2">
    <location>
        <begin position="1018"/>
        <end position="1124"/>
    </location>
</feature>
<comment type="caution">
    <text evidence="5">The sequence shown here is derived from an EMBL/GenBank/DDBJ whole genome shotgun (WGS) entry which is preliminary data.</text>
</comment>
<gene>
    <name evidence="5" type="ORF">AWB79_04418</name>
</gene>
<protein>
    <submittedName>
        <fullName evidence="5">Lipoprotein</fullName>
    </submittedName>
</protein>
<keyword evidence="1" id="KW-1133">Transmembrane helix</keyword>
<sequence>MKKLAGTLIRTPKWLTLAGVLALLVVVWFEGPLLAFNGHAPLESPRGRWIAMAALVAAWALAVGARLAVARLVNLRFMSGVAEQGQEAAAGTAELAVLRERFEQALAILRQARMKGVNGRQWVYQLPWYMFIGAPGTGKSTALAHSGLRFPLREKLGDEAIGGVGGTRHCDWWFTDDAVLVDTAGRYTTQDSDARADQSAWTGFLQLLRKYRPRRPLNGLIVAVSAEDLVRQDDAAREAHIRIIRSRLAELSERLGVRFPVYVVVTKCDLLAGFTEFFDDLGEAERNQVWGITFPLDESPGAGADAALAAFPTEFDALGARLQARVLHRMQRETDVQRRARVYGFAQQFAGLQPALGRFLDGAFRGTRFEASPLLRGVYFTSGTQHGRPIDRAISAIAQSLGLRREAGYNRDASGRAYFIHRLLKDVVIAESGLVGANARFERCSAWLRRGALALVGVTLALALAGMAVSYQRNRAYVAEFEKQTGHVAQLAREANAAADPLAVLPLLDAARALPGGYADAGKPVPWLTRLWLYQGDKLGQEARVTYRRLLDQTLLPLAVGRLTQELRDGNASMPDASRYEALRAYLMLGDAHHFDPAALRAHLVPALAGDAGASQKSALDAHLAALFDKTRFDPSLPLDDALIKAARARLAELPLSQRIGNRVDGELAQANLPAFSVSAAAGPNAPLLLRRASGAPLTAGVAGAYTSAGYARYLRLRDTALADVARDAWVLGHDDAALTPDGVAALRAALDARYFDAYIHAWDALLDDVTAVPVAALADGARVANELSAPESPLRKFIVAAARETTLAANPSSSKQGAATPVDEHFQPLHDLAGKPGDATALDRALAPLKDAAVYLDAADAARRTGQPAPAGDALGKLRLASQTAPAPLTPVVASLATSAAALVEGGERARLDAQWNASAGPLCRRALDGRYPFVRASTRDVAADDFGKLFAPGGLIDDFFQKNLAALVDTSGPVWQWRAGTPPAGMPRDALAQFQRAAQIRDAFFHDGSHDMSIRFRVKALSLDPALTQVNLDIDGQQLALKPDGLQSMLLQWPSGKNTGRASAQFAPPSATQTAPLDASGPWALLHLLDAGKLEATAQPDRYRLTLDSAGRHAVFELDATSVVNPFRRAPLEQFRCPEHL</sequence>